<gene>
    <name evidence="10" type="ORF">SAMN05192543_103387</name>
</gene>
<name>A0A1I3IRW0_9BURK</name>
<dbReference type="Gene3D" id="2.20.200.10">
    <property type="entry name" value="Outer membrane efflux proteins (OEP)"/>
    <property type="match status" value="1"/>
</dbReference>
<keyword evidence="11" id="KW-1185">Reference proteome</keyword>
<evidence type="ECO:0000256" key="3">
    <source>
        <dbReference type="ARBA" id="ARBA00022452"/>
    </source>
</evidence>
<evidence type="ECO:0000256" key="7">
    <source>
        <dbReference type="ARBA" id="ARBA00023139"/>
    </source>
</evidence>
<comment type="subcellular location">
    <subcellularLocation>
        <location evidence="9">Cell membrane</location>
        <topology evidence="9">Lipid-anchor</topology>
    </subcellularLocation>
    <subcellularLocation>
        <location evidence="1">Membrane</location>
    </subcellularLocation>
</comment>
<proteinExistence type="inferred from homology"/>
<dbReference type="STRING" id="420953.SAMN05192543_103387"/>
<keyword evidence="3 9" id="KW-1134">Transmembrane beta strand</keyword>
<organism evidence="10 11">
    <name type="scientific">Paraburkholderia megapolitana</name>
    <dbReference type="NCBI Taxonomy" id="420953"/>
    <lineage>
        <taxon>Bacteria</taxon>
        <taxon>Pseudomonadati</taxon>
        <taxon>Pseudomonadota</taxon>
        <taxon>Betaproteobacteria</taxon>
        <taxon>Burkholderiales</taxon>
        <taxon>Burkholderiaceae</taxon>
        <taxon>Paraburkholderia</taxon>
    </lineage>
</organism>
<dbReference type="RefSeq" id="WP_091011312.1">
    <property type="nucleotide sequence ID" value="NZ_CP041745.1"/>
</dbReference>
<keyword evidence="6 9" id="KW-0472">Membrane</keyword>
<dbReference type="NCBIfam" id="TIGR01845">
    <property type="entry name" value="outer_NodT"/>
    <property type="match status" value="1"/>
</dbReference>
<dbReference type="AlphaFoldDB" id="A0A1I3IRW0"/>
<keyword evidence="4 9" id="KW-0812">Transmembrane</keyword>
<evidence type="ECO:0000256" key="9">
    <source>
        <dbReference type="RuleBase" id="RU362097"/>
    </source>
</evidence>
<dbReference type="EMBL" id="FOQU01000003">
    <property type="protein sequence ID" value="SFI50627.1"/>
    <property type="molecule type" value="Genomic_DNA"/>
</dbReference>
<evidence type="ECO:0000256" key="4">
    <source>
        <dbReference type="ARBA" id="ARBA00022692"/>
    </source>
</evidence>
<protein>
    <submittedName>
        <fullName evidence="10">Efflux transporter, outer membrane factor (OMF) lipoprotein, NodT family</fullName>
    </submittedName>
</protein>
<dbReference type="SUPFAM" id="SSF56954">
    <property type="entry name" value="Outer membrane efflux proteins (OEP)"/>
    <property type="match status" value="1"/>
</dbReference>
<keyword evidence="7 9" id="KW-0564">Palmitate</keyword>
<dbReference type="InterPro" id="IPR010131">
    <property type="entry name" value="MdtP/NodT-like"/>
</dbReference>
<evidence type="ECO:0000256" key="8">
    <source>
        <dbReference type="ARBA" id="ARBA00023288"/>
    </source>
</evidence>
<reference evidence="10 11" key="1">
    <citation type="submission" date="2016-10" db="EMBL/GenBank/DDBJ databases">
        <authorList>
            <person name="de Groot N.N."/>
        </authorList>
    </citation>
    <scope>NUCLEOTIDE SEQUENCE [LARGE SCALE GENOMIC DNA]</scope>
    <source>
        <strain evidence="10 11">LMG 23650</strain>
    </source>
</reference>
<keyword evidence="5 9" id="KW-0732">Signal</keyword>
<evidence type="ECO:0000256" key="1">
    <source>
        <dbReference type="ARBA" id="ARBA00004370"/>
    </source>
</evidence>
<keyword evidence="8 9" id="KW-0449">Lipoprotein</keyword>
<evidence type="ECO:0000313" key="10">
    <source>
        <dbReference type="EMBL" id="SFI50627.1"/>
    </source>
</evidence>
<evidence type="ECO:0000313" key="11">
    <source>
        <dbReference type="Proteomes" id="UP000199548"/>
    </source>
</evidence>
<feature type="signal peptide" evidence="9">
    <location>
        <begin position="1"/>
        <end position="20"/>
    </location>
</feature>
<sequence>MFHRKLNRWRPAAHPGSRLAALLGTLALAGCASFGGTAALERITPPQQYDPGNDIRAATASGDIAKEWWKAFGDPSLDRLMQDALSDAPTLKAAQARVSEALAQADVRAADTLPQLDGAISAAPTRFPASYTVPPPAAGHWQIDAQALLNASFDLDLAGRLRALTRSATLRAGQQQALAQATTIALQSAIVTTYLQLDLACRLLGIAQDTLAQHNYLLRLTNQRVTAGLDMRLASLRASEPIPLAESEVAKRTADVALLRHRLAALAGRGPGYADTLVPAPSMLDARPTLPATLPAGLVGRRPDILAARYRVEAESAGIDAARAAFYPDINLLAFAGVQSLGFHALFNGNSGSFGAGPAISLPIFEGGRLRAGLRAQTAAYNAAVADYDDTVVNALAQVSDALVQIKALGQQQALTQEALARAQQAYDLETRRYRQGMSGYLDVLLAQGRLYEDEAAHAQAGTALLIEHVQLIAALGGAPTDGASP</sequence>
<evidence type="ECO:0000256" key="6">
    <source>
        <dbReference type="ARBA" id="ARBA00023136"/>
    </source>
</evidence>
<dbReference type="PANTHER" id="PTHR30203:SF20">
    <property type="entry name" value="MULTIDRUG RESISTANCE OUTER MEMBRANE PROTEIN MDTP-RELATED"/>
    <property type="match status" value="1"/>
</dbReference>
<dbReference type="GO" id="GO:0015562">
    <property type="term" value="F:efflux transmembrane transporter activity"/>
    <property type="evidence" value="ECO:0007669"/>
    <property type="project" value="InterPro"/>
</dbReference>
<accession>A0A1I3IRW0</accession>
<dbReference type="OrthoDB" id="9770517at2"/>
<dbReference type="Proteomes" id="UP000199548">
    <property type="component" value="Unassembled WGS sequence"/>
</dbReference>
<dbReference type="PANTHER" id="PTHR30203">
    <property type="entry name" value="OUTER MEMBRANE CATION EFFLUX PROTEIN"/>
    <property type="match status" value="1"/>
</dbReference>
<dbReference type="PROSITE" id="PS51257">
    <property type="entry name" value="PROKAR_LIPOPROTEIN"/>
    <property type="match status" value="1"/>
</dbReference>
<dbReference type="Gene3D" id="1.20.1600.10">
    <property type="entry name" value="Outer membrane efflux proteins (OEP)"/>
    <property type="match status" value="1"/>
</dbReference>
<dbReference type="Pfam" id="PF02321">
    <property type="entry name" value="OEP"/>
    <property type="match status" value="2"/>
</dbReference>
<dbReference type="GO" id="GO:0005886">
    <property type="term" value="C:plasma membrane"/>
    <property type="evidence" value="ECO:0007669"/>
    <property type="project" value="UniProtKB-SubCell"/>
</dbReference>
<dbReference type="InterPro" id="IPR003423">
    <property type="entry name" value="OMP_efflux"/>
</dbReference>
<evidence type="ECO:0000256" key="2">
    <source>
        <dbReference type="ARBA" id="ARBA00007613"/>
    </source>
</evidence>
<feature type="chain" id="PRO_5011331792" evidence="9">
    <location>
        <begin position="21"/>
        <end position="486"/>
    </location>
</feature>
<evidence type="ECO:0000256" key="5">
    <source>
        <dbReference type="ARBA" id="ARBA00022729"/>
    </source>
</evidence>
<comment type="similarity">
    <text evidence="2 9">Belongs to the outer membrane factor (OMF) (TC 1.B.17) family.</text>
</comment>